<dbReference type="EMBL" id="BOMG01000130">
    <property type="protein sequence ID" value="GID61580.1"/>
    <property type="molecule type" value="Genomic_DNA"/>
</dbReference>
<dbReference type="InterPro" id="IPR041657">
    <property type="entry name" value="HTH_17"/>
</dbReference>
<dbReference type="Pfam" id="PF12728">
    <property type="entry name" value="HTH_17"/>
    <property type="match status" value="1"/>
</dbReference>
<evidence type="ECO:0000259" key="1">
    <source>
        <dbReference type="Pfam" id="PF12728"/>
    </source>
</evidence>
<reference evidence="2 3" key="1">
    <citation type="submission" date="2021-01" db="EMBL/GenBank/DDBJ databases">
        <title>Whole genome shotgun sequence of Actinoplanes couchii NBRC 106145.</title>
        <authorList>
            <person name="Komaki H."/>
            <person name="Tamura T."/>
        </authorList>
    </citation>
    <scope>NUCLEOTIDE SEQUENCE [LARGE SCALE GENOMIC DNA]</scope>
    <source>
        <strain evidence="2 3">NBRC 106145</strain>
    </source>
</reference>
<protein>
    <recommendedName>
        <fullName evidence="1">Helix-turn-helix domain-containing protein</fullName>
    </recommendedName>
</protein>
<dbReference type="Proteomes" id="UP000612282">
    <property type="component" value="Unassembled WGS sequence"/>
</dbReference>
<name>A0ABQ3XSX8_9ACTN</name>
<evidence type="ECO:0000313" key="2">
    <source>
        <dbReference type="EMBL" id="GID61580.1"/>
    </source>
</evidence>
<keyword evidence="3" id="KW-1185">Reference proteome</keyword>
<organism evidence="2 3">
    <name type="scientific">Actinoplanes couchii</name>
    <dbReference type="NCBI Taxonomy" id="403638"/>
    <lineage>
        <taxon>Bacteria</taxon>
        <taxon>Bacillati</taxon>
        <taxon>Actinomycetota</taxon>
        <taxon>Actinomycetes</taxon>
        <taxon>Micromonosporales</taxon>
        <taxon>Micromonosporaceae</taxon>
        <taxon>Actinoplanes</taxon>
    </lineage>
</organism>
<evidence type="ECO:0000313" key="3">
    <source>
        <dbReference type="Proteomes" id="UP000612282"/>
    </source>
</evidence>
<proteinExistence type="predicted"/>
<feature type="domain" description="Helix-turn-helix" evidence="1">
    <location>
        <begin position="32"/>
        <end position="78"/>
    </location>
</feature>
<accession>A0ABQ3XSX8</accession>
<comment type="caution">
    <text evidence="2">The sequence shown here is derived from an EMBL/GenBank/DDBJ whole genome shotgun (WGS) entry which is preliminary data.</text>
</comment>
<gene>
    <name evidence="2" type="ORF">Aco03nite_099840</name>
</gene>
<sequence>MNQPPGSPATALVNAAGWTPTRIRALGSVTDVPTAAAIFGIGRSAAYELVRLGSFPVPILRLGSRYRVPVAAILAALRMPVDTGDEEIRRTT</sequence>